<dbReference type="PROSITE" id="PS51721">
    <property type="entry name" value="G_CP"/>
    <property type="match status" value="1"/>
</dbReference>
<evidence type="ECO:0000256" key="10">
    <source>
        <dbReference type="HAMAP-Rule" id="MF_01820"/>
    </source>
</evidence>
<keyword evidence="9 10" id="KW-0342">GTP-binding</keyword>
<dbReference type="InterPro" id="IPR027417">
    <property type="entry name" value="P-loop_NTPase"/>
</dbReference>
<dbReference type="InterPro" id="IPR030378">
    <property type="entry name" value="G_CP_dom"/>
</dbReference>
<dbReference type="Gene3D" id="3.40.50.300">
    <property type="entry name" value="P-loop containing nucleotide triphosphate hydrolases"/>
    <property type="match status" value="1"/>
</dbReference>
<keyword evidence="14" id="KW-1185">Reference proteome</keyword>
<evidence type="ECO:0000256" key="3">
    <source>
        <dbReference type="ARBA" id="ARBA00022723"/>
    </source>
</evidence>
<sequence>MNTLSEYGFTDRIRDLFSFTFPSAVPTPGHPALEPARAIRADRGRVLLITANGPLHVDTDGTVVTGDWVALARISDDDAAPPAVVGLLPRYSTLQRKKAHDPLSEAQVLAANVDLVGVVVPIDRPLSANRLERTLVAAWDSGAVPLVILTKADLSSRFDEVVGQTVERARGVEVFTTSAEAGDGLDALHSRIGVGSTLALIGPSGAGKSTLINALVGCHAQDTGEVRAGDGKGRHTTTVRELIPLGAGSVLMDTPGVRGFALWDAEDGLEAVFGDIEELFGHCRFTDCAHGSEPGCAVQNALGTGELEERRWLSYQKMQRELAGLHRRQSVAEQRRHGRSFHRMAKEAALAKDFRNRFREG</sequence>
<feature type="domain" description="CP-type G" evidence="12">
    <location>
        <begin position="100"/>
        <end position="260"/>
    </location>
</feature>
<feature type="binding site" evidence="10">
    <location>
        <position position="290"/>
    </location>
    <ligand>
        <name>Zn(2+)</name>
        <dbReference type="ChEBI" id="CHEBI:29105"/>
    </ligand>
</feature>
<evidence type="ECO:0000259" key="11">
    <source>
        <dbReference type="PROSITE" id="PS50936"/>
    </source>
</evidence>
<dbReference type="HAMAP" id="MF_01820">
    <property type="entry name" value="GTPase_RsgA"/>
    <property type="match status" value="1"/>
</dbReference>
<proteinExistence type="inferred from homology"/>
<dbReference type="PANTHER" id="PTHR32120:SF10">
    <property type="entry name" value="SMALL RIBOSOMAL SUBUNIT BIOGENESIS GTPASE RSGA"/>
    <property type="match status" value="1"/>
</dbReference>
<dbReference type="NCBIfam" id="TIGR00157">
    <property type="entry name" value="ribosome small subunit-dependent GTPase A"/>
    <property type="match status" value="1"/>
</dbReference>
<dbReference type="Pfam" id="PF03193">
    <property type="entry name" value="RsgA_GTPase"/>
    <property type="match status" value="1"/>
</dbReference>
<feature type="binding site" evidence="10">
    <location>
        <position position="288"/>
    </location>
    <ligand>
        <name>Zn(2+)</name>
        <dbReference type="ChEBI" id="CHEBI:29105"/>
    </ligand>
</feature>
<accession>A0ABN3ALY8</accession>
<keyword evidence="5 10" id="KW-0547">Nucleotide-binding</keyword>
<dbReference type="PANTHER" id="PTHR32120">
    <property type="entry name" value="SMALL RIBOSOMAL SUBUNIT BIOGENESIS GTPASE RSGA"/>
    <property type="match status" value="1"/>
</dbReference>
<keyword evidence="7 10" id="KW-0862">Zinc</keyword>
<evidence type="ECO:0000256" key="7">
    <source>
        <dbReference type="ARBA" id="ARBA00022833"/>
    </source>
</evidence>
<comment type="subunit">
    <text evidence="10">Monomer. Associates with 30S ribosomal subunit, binds 16S rRNA.</text>
</comment>
<dbReference type="InterPro" id="IPR004881">
    <property type="entry name" value="Ribosome_biogen_GTPase_RsgA"/>
</dbReference>
<evidence type="ECO:0000259" key="12">
    <source>
        <dbReference type="PROSITE" id="PS51721"/>
    </source>
</evidence>
<evidence type="ECO:0000256" key="4">
    <source>
        <dbReference type="ARBA" id="ARBA00022730"/>
    </source>
</evidence>
<evidence type="ECO:0000313" key="14">
    <source>
        <dbReference type="Proteomes" id="UP001500974"/>
    </source>
</evidence>
<organism evidence="13 14">
    <name type="scientific">Arthrobacter parietis</name>
    <dbReference type="NCBI Taxonomy" id="271434"/>
    <lineage>
        <taxon>Bacteria</taxon>
        <taxon>Bacillati</taxon>
        <taxon>Actinomycetota</taxon>
        <taxon>Actinomycetes</taxon>
        <taxon>Micrococcales</taxon>
        <taxon>Micrococcaceae</taxon>
        <taxon>Arthrobacter</taxon>
    </lineage>
</organism>
<comment type="caution">
    <text evidence="13">The sequence shown here is derived from an EMBL/GenBank/DDBJ whole genome shotgun (WGS) entry which is preliminary data.</text>
</comment>
<feature type="binding site" evidence="10">
    <location>
        <position position="296"/>
    </location>
    <ligand>
        <name>Zn(2+)</name>
        <dbReference type="ChEBI" id="CHEBI:29105"/>
    </ligand>
</feature>
<keyword evidence="6 10" id="KW-0378">Hydrolase</keyword>
<dbReference type="RefSeq" id="WP_346027141.1">
    <property type="nucleotide sequence ID" value="NZ_BAAAON010000001.1"/>
</dbReference>
<dbReference type="CDD" id="cd01854">
    <property type="entry name" value="YjeQ_EngC"/>
    <property type="match status" value="1"/>
</dbReference>
<feature type="binding site" evidence="10">
    <location>
        <position position="283"/>
    </location>
    <ligand>
        <name>Zn(2+)</name>
        <dbReference type="ChEBI" id="CHEBI:29105"/>
    </ligand>
</feature>
<evidence type="ECO:0000256" key="5">
    <source>
        <dbReference type="ARBA" id="ARBA00022741"/>
    </source>
</evidence>
<evidence type="ECO:0000256" key="8">
    <source>
        <dbReference type="ARBA" id="ARBA00022884"/>
    </source>
</evidence>
<evidence type="ECO:0000313" key="13">
    <source>
        <dbReference type="EMBL" id="GAA2172121.1"/>
    </source>
</evidence>
<comment type="similarity">
    <text evidence="10">Belongs to the TRAFAC class YlqF/YawG GTPase family. RsgA subfamily.</text>
</comment>
<keyword evidence="3 10" id="KW-0479">Metal-binding</keyword>
<evidence type="ECO:0000256" key="2">
    <source>
        <dbReference type="ARBA" id="ARBA00022517"/>
    </source>
</evidence>
<dbReference type="Gene3D" id="1.10.40.50">
    <property type="entry name" value="Probable gtpase engc, domain 3"/>
    <property type="match status" value="1"/>
</dbReference>
<protein>
    <recommendedName>
        <fullName evidence="10">Small ribosomal subunit biogenesis GTPase RsgA</fullName>
        <ecNumber evidence="10">3.6.1.-</ecNumber>
    </recommendedName>
</protein>
<dbReference type="Proteomes" id="UP001500974">
    <property type="component" value="Unassembled WGS sequence"/>
</dbReference>
<name>A0ABN3ALY8_9MICC</name>
<comment type="function">
    <text evidence="10">One of several proteins that assist in the late maturation steps of the functional core of the 30S ribosomal subunit. Helps release RbfA from mature subunits. May play a role in the assembly of ribosomal proteins into the subunit. Circularly permuted GTPase that catalyzes slow GTP hydrolysis, GTPase activity is stimulated by the 30S ribosomal subunit.</text>
</comment>
<dbReference type="PROSITE" id="PS50936">
    <property type="entry name" value="ENGC_GTPASE"/>
    <property type="match status" value="1"/>
</dbReference>
<feature type="domain" description="EngC GTPase" evidence="11">
    <location>
        <begin position="111"/>
        <end position="258"/>
    </location>
</feature>
<dbReference type="InterPro" id="IPR010914">
    <property type="entry name" value="RsgA_GTPase_dom"/>
</dbReference>
<comment type="cofactor">
    <cofactor evidence="10">
        <name>Zn(2+)</name>
        <dbReference type="ChEBI" id="CHEBI:29105"/>
    </cofactor>
    <text evidence="10">Binds 1 zinc ion per subunit.</text>
</comment>
<keyword evidence="4 10" id="KW-0699">rRNA-binding</keyword>
<evidence type="ECO:0000256" key="6">
    <source>
        <dbReference type="ARBA" id="ARBA00022801"/>
    </source>
</evidence>
<comment type="subcellular location">
    <subcellularLocation>
        <location evidence="10">Cytoplasm</location>
    </subcellularLocation>
</comment>
<keyword evidence="1 10" id="KW-0963">Cytoplasm</keyword>
<keyword evidence="2 10" id="KW-0690">Ribosome biogenesis</keyword>
<dbReference type="SUPFAM" id="SSF52540">
    <property type="entry name" value="P-loop containing nucleoside triphosphate hydrolases"/>
    <property type="match status" value="1"/>
</dbReference>
<keyword evidence="8 10" id="KW-0694">RNA-binding</keyword>
<feature type="binding site" evidence="10">
    <location>
        <begin position="202"/>
        <end position="210"/>
    </location>
    <ligand>
        <name>GTP</name>
        <dbReference type="ChEBI" id="CHEBI:37565"/>
    </ligand>
</feature>
<reference evidence="13 14" key="1">
    <citation type="journal article" date="2019" name="Int. J. Syst. Evol. Microbiol.">
        <title>The Global Catalogue of Microorganisms (GCM) 10K type strain sequencing project: providing services to taxonomists for standard genome sequencing and annotation.</title>
        <authorList>
            <consortium name="The Broad Institute Genomics Platform"/>
            <consortium name="The Broad Institute Genome Sequencing Center for Infectious Disease"/>
            <person name="Wu L."/>
            <person name="Ma J."/>
        </authorList>
    </citation>
    <scope>NUCLEOTIDE SEQUENCE [LARGE SCALE GENOMIC DNA]</scope>
    <source>
        <strain evidence="13 14">JCM 14917</strain>
    </source>
</reference>
<dbReference type="EMBL" id="BAAAON010000001">
    <property type="protein sequence ID" value="GAA2172121.1"/>
    <property type="molecule type" value="Genomic_DNA"/>
</dbReference>
<dbReference type="EC" id="3.6.1.-" evidence="10"/>
<gene>
    <name evidence="13" type="primary">rsgA_1</name>
    <name evidence="10" type="synonym">rsgA</name>
    <name evidence="13" type="ORF">GCM10009784_01340</name>
</gene>
<feature type="binding site" evidence="10">
    <location>
        <begin position="150"/>
        <end position="153"/>
    </location>
    <ligand>
        <name>GTP</name>
        <dbReference type="ChEBI" id="CHEBI:37565"/>
    </ligand>
</feature>
<evidence type="ECO:0000256" key="9">
    <source>
        <dbReference type="ARBA" id="ARBA00023134"/>
    </source>
</evidence>
<evidence type="ECO:0000256" key="1">
    <source>
        <dbReference type="ARBA" id="ARBA00022490"/>
    </source>
</evidence>